<name>A0A242CKU4_9ENTE</name>
<dbReference type="PANTHER" id="PTHR43420">
    <property type="entry name" value="ACETYLTRANSFERASE"/>
    <property type="match status" value="1"/>
</dbReference>
<sequence>MTLKQMIKNQLSSQEIAEVKKLKEENELRYAVAYKLDLSIFEDHNEKGTHLLCWDELELVGYAALSHYDPEEVEVTMIAKDDKQIFQMMDEAWSNYSKQQKAKRILVIADREESGVTQYLKENENYTYSFSEYSMILARKKFVAESSEVALELAKIEDAKPIAALEDHEHVEEVIPLNLEDLKKTLVLRKDGEVIACIRIENDRQSYGIYGFVVRSDFRGQGIGRKILNQVLQQLVEKNATSIYLEVESTNTPAYKLYESIGFEKKTLFDYYLYELN</sequence>
<gene>
    <name evidence="4" type="ORF">A5880_000130</name>
    <name evidence="5" type="ORF">A5880_001224</name>
</gene>
<dbReference type="OrthoDB" id="7163760at2"/>
<dbReference type="Gene3D" id="3.40.630.30">
    <property type="match status" value="1"/>
</dbReference>
<evidence type="ECO:0000256" key="1">
    <source>
        <dbReference type="ARBA" id="ARBA00022679"/>
    </source>
</evidence>
<accession>A0A242CKU4</accession>
<dbReference type="AlphaFoldDB" id="A0A242CKU4"/>
<feature type="domain" description="N-acetyltransferase" evidence="3">
    <location>
        <begin position="149"/>
        <end position="277"/>
    </location>
</feature>
<dbReference type="Pfam" id="PF00583">
    <property type="entry name" value="Acetyltransf_1"/>
    <property type="match status" value="1"/>
</dbReference>
<dbReference type="CDD" id="cd04301">
    <property type="entry name" value="NAT_SF"/>
    <property type="match status" value="1"/>
</dbReference>
<evidence type="ECO:0000256" key="2">
    <source>
        <dbReference type="ARBA" id="ARBA00023315"/>
    </source>
</evidence>
<dbReference type="SUPFAM" id="SSF55729">
    <property type="entry name" value="Acyl-CoA N-acyltransferases (Nat)"/>
    <property type="match status" value="1"/>
</dbReference>
<keyword evidence="6" id="KW-1185">Reference proteome</keyword>
<dbReference type="PANTHER" id="PTHR43420:SF44">
    <property type="entry name" value="ACETYLTRANSFERASE YPEA"/>
    <property type="match status" value="1"/>
</dbReference>
<organism evidence="5">
    <name type="scientific">Candidatus Enterococcus mansonii</name>
    <dbReference type="NCBI Taxonomy" id="1834181"/>
    <lineage>
        <taxon>Bacteria</taxon>
        <taxon>Bacillati</taxon>
        <taxon>Bacillota</taxon>
        <taxon>Bacilli</taxon>
        <taxon>Lactobacillales</taxon>
        <taxon>Enterococcaceae</taxon>
        <taxon>Enterococcus</taxon>
    </lineage>
</organism>
<dbReference type="InterPro" id="IPR000182">
    <property type="entry name" value="GNAT_dom"/>
</dbReference>
<dbReference type="RefSeq" id="WP_086330153.1">
    <property type="nucleotide sequence ID" value="NZ_NGLE02000001.1"/>
</dbReference>
<dbReference type="GO" id="GO:0016747">
    <property type="term" value="F:acyltransferase activity, transferring groups other than amino-acyl groups"/>
    <property type="evidence" value="ECO:0007669"/>
    <property type="project" value="InterPro"/>
</dbReference>
<keyword evidence="2" id="KW-0012">Acyltransferase</keyword>
<evidence type="ECO:0000313" key="6">
    <source>
        <dbReference type="Proteomes" id="UP000195139"/>
    </source>
</evidence>
<dbReference type="EMBL" id="NGLE01000001">
    <property type="protein sequence ID" value="OTO10540.1"/>
    <property type="molecule type" value="Genomic_DNA"/>
</dbReference>
<reference evidence="5" key="1">
    <citation type="submission" date="2017-05" db="EMBL/GenBank/DDBJ databases">
        <title>The Genome Sequence of Enterococcus sp. 4G2_DIV0659.</title>
        <authorList>
            <consortium name="The Broad Institute Genomics Platform"/>
            <consortium name="The Broad Institute Genomic Center for Infectious Diseases"/>
            <person name="Earl A."/>
            <person name="Manson A."/>
            <person name="Schwartman J."/>
            <person name="Gilmore M."/>
            <person name="Abouelleil A."/>
            <person name="Cao P."/>
            <person name="Chapman S."/>
            <person name="Cusick C."/>
            <person name="Shea T."/>
            <person name="Young S."/>
            <person name="Neafsey D."/>
            <person name="Nusbaum C."/>
            <person name="Birren B."/>
        </authorList>
    </citation>
    <scope>NUCLEOTIDE SEQUENCE [LARGE SCALE GENOMIC DNA]</scope>
    <source>
        <strain evidence="5">4G2_DIV0659</strain>
    </source>
</reference>
<dbReference type="STRING" id="1834181.A5880_001224"/>
<keyword evidence="1" id="KW-0808">Transferase</keyword>
<evidence type="ECO:0000313" key="5">
    <source>
        <dbReference type="EMBL" id="OTO10540.1"/>
    </source>
</evidence>
<evidence type="ECO:0000313" key="4">
    <source>
        <dbReference type="EMBL" id="MEI5992608.1"/>
    </source>
</evidence>
<protein>
    <recommendedName>
        <fullName evidence="3">N-acetyltransferase domain-containing protein</fullName>
    </recommendedName>
</protein>
<dbReference type="EMBL" id="NGLE02000001">
    <property type="protein sequence ID" value="MEI5992608.1"/>
    <property type="molecule type" value="Genomic_DNA"/>
</dbReference>
<reference evidence="4 6" key="2">
    <citation type="submission" date="2018-07" db="EMBL/GenBank/DDBJ databases">
        <title>The Genome Sequence of Enterococcus sp. DIV0659b.</title>
        <authorList>
            <consortium name="The Broad Institute Genomics Platform"/>
            <consortium name="The Broad Institute Genomic Center for Infectious Diseases"/>
            <person name="Earl A."/>
            <person name="Manson A."/>
            <person name="Schwartman J."/>
            <person name="Gilmore M."/>
            <person name="Abouelleil A."/>
            <person name="Cao P."/>
            <person name="Chapman S."/>
            <person name="Cusick C."/>
            <person name="Shea T."/>
            <person name="Young S."/>
            <person name="Neafsey D."/>
            <person name="Nusbaum C."/>
            <person name="Birren B."/>
        </authorList>
    </citation>
    <scope>NUCLEOTIDE SEQUENCE [LARGE SCALE GENOMIC DNA]</scope>
    <source>
        <strain evidence="4 6">4G2_DIV0659</strain>
    </source>
</reference>
<evidence type="ECO:0000259" key="3">
    <source>
        <dbReference type="PROSITE" id="PS51186"/>
    </source>
</evidence>
<proteinExistence type="predicted"/>
<comment type="caution">
    <text evidence="5">The sequence shown here is derived from an EMBL/GenBank/DDBJ whole genome shotgun (WGS) entry which is preliminary data.</text>
</comment>
<dbReference type="PROSITE" id="PS51186">
    <property type="entry name" value="GNAT"/>
    <property type="match status" value="1"/>
</dbReference>
<dbReference type="Proteomes" id="UP000195139">
    <property type="component" value="Unassembled WGS sequence"/>
</dbReference>
<dbReference type="InterPro" id="IPR050680">
    <property type="entry name" value="YpeA/RimI_acetyltransf"/>
</dbReference>
<dbReference type="InterPro" id="IPR016181">
    <property type="entry name" value="Acyl_CoA_acyltransferase"/>
</dbReference>